<feature type="disulfide bond" evidence="8">
    <location>
        <begin position="3380"/>
        <end position="3429"/>
    </location>
</feature>
<dbReference type="InterPro" id="IPR002919">
    <property type="entry name" value="TIL_dom"/>
</dbReference>
<evidence type="ECO:0000313" key="15">
    <source>
        <dbReference type="Proteomes" id="UP001295444"/>
    </source>
</evidence>
<feature type="compositionally biased region" description="Basic and acidic residues" evidence="9">
    <location>
        <begin position="64"/>
        <end position="73"/>
    </location>
</feature>
<evidence type="ECO:0000256" key="4">
    <source>
        <dbReference type="ARBA" id="ARBA00022737"/>
    </source>
</evidence>
<dbReference type="InterPro" id="IPR006207">
    <property type="entry name" value="Cys_knot_C"/>
</dbReference>
<feature type="domain" description="VWFD" evidence="13">
    <location>
        <begin position="455"/>
        <end position="630"/>
    </location>
</feature>
<dbReference type="PROSITE" id="PS01208">
    <property type="entry name" value="VWFC_1"/>
    <property type="match status" value="8"/>
</dbReference>
<dbReference type="Pfam" id="PF01826">
    <property type="entry name" value="TIL"/>
    <property type="match status" value="3"/>
</dbReference>
<feature type="domain" description="VWFC" evidence="12">
    <location>
        <begin position="2300"/>
        <end position="2369"/>
    </location>
</feature>
<feature type="region of interest" description="Disordered" evidence="9">
    <location>
        <begin position="34"/>
        <end position="77"/>
    </location>
</feature>
<feature type="domain" description="VWFD" evidence="13">
    <location>
        <begin position="922"/>
        <end position="1090"/>
    </location>
</feature>
<evidence type="ECO:0000256" key="2">
    <source>
        <dbReference type="ARBA" id="ARBA00022525"/>
    </source>
</evidence>
<feature type="domain" description="VWFC" evidence="12">
    <location>
        <begin position="2963"/>
        <end position="3036"/>
    </location>
</feature>
<keyword evidence="4" id="KW-0677">Repeat</keyword>
<feature type="domain" description="VWFC" evidence="12">
    <location>
        <begin position="2447"/>
        <end position="2520"/>
    </location>
</feature>
<sequence length="3465" mass="384029">MGTPKGIPLWILSITLGSLNAQFWHEGNILEESSGYIPDNSGQQQTTPSNHVNNTLEESSGHYSGDDSHEHNKVTGPPRISIIPPIFTTPVVKAINMAHNNKVCSTWGNFHYKNFDGDIFYFPGTCNYVFSSHCKSAYEDFNIQIQRSVVDSVPVISMITMKIDGLDVQINSSDVKIKGEKVALPYSRGGVKIEKNPMYLQVSSILGLVLMYNQDESLLLELDQKYANHTCGLCGDYNSLPTNNEFISNDVRITETQFGNLQKMDGPTEFCLDLPNTPESNCTDHMDFCNEMLFGTAFTNCHSLVDVEKYIEACVKDLCLCELNVTMLCLCDTFAEYSRQCAHAGGQPQNWRTPDLCPKNCPFNMEYKECGSPCADTCSNPDRGDICEDHCLEGCFCPPGTVFDDIRKKGCIPTEMCPCAFKKDIYASGDSYSTSCSNCTCSAGKWSCNNLPCPSTCSIKGGSHITTYDQTPYNIFGDCNYVLSKDCNGHDFTILAELLKCGLTDTETCLKGVTLMLNGEKTIVVIKPCGSVYVNNIYTQLPFSAANITIFRPTSFYIVLETNLGIQIMVQLIPLMQVYVTLDPSLKTKTCGLCGNFNDKQTDDFQTINGVIEGTAASFANTWKTQASCPNIKNIYEDPCSLSVENEIYAQHWCALLDDPAGPFADCHSHVNPDVYIHNCVFDTCNCKKSEDCMCAALSSYVHACAAKGIILTGWRSNVCSQYMNTCPKTLNYTYSVTTCQPTCRSLSEPDVTCNIQFVPVDGCTCTEGYYIDDSGKCISAAACPCYYRGSVVPSGEVVHDNGIQCTCNQGALSCIGAPGKECPDQMIYFDCKTASFGTRGAECQKSCQTLDMECYSTTCVSGCVCPEGLVLDRNGYCIAEENCPCIHNEGTYPPGDTIKIKCNNCTCKGRMWECTNEPCLGTCTVYGDGHYITFDGKRYSFNGDCEYTLAEDHCGKGESTFRVITENIPCGTTGTTCSKAIKVFLHSYEIILTNKKVEVVERGFEGKVPYKVRHMGIYLVIEADNGLILMWDQRTSIFIKLSSNYEGTVCGLCGNYDGDRNNDFTTRSMSVVEDVIEFGNSWKFSPTCPDAKVPKDACSANPYRKSWAQKQCSIINSLTFSACHPQVDPSMYYDACVTDSCACDTGGDCECFCTAVAAYAKACGESGVCISWRTPDICPVFCDYYNPEGECDWHYKPCGPPCMKTYCNPSGTCLHELLGLEGCYPSCPESKPYFKEDEMKCVEQHGCGDDDGNCYTIGSPVPTKTNCQSCSCTKSGILCEHNETDCYCEYNSNKYKYNDVIYNTPDGTGGCITAVCMTNGTIYRDIYACPASPASTPFTFTTIPSTLTTETTFTPTACNNESCKWSQWFNVDYPEHGNEGDFETFTKIKEKGYDICSLPKNVECRAKEFPDISLNDLKQKVQCDATFGLSCYKKDQFPPICYDYEIRVECCSFEPCVIDSTSITPSTTTPTTEVTTRVYPTTATTAPFTFTTTPSTMTTETTFTPLVCNESCNWSQWFNVDYPELTREGDLETFAKIKEKGYNICSLPKDVECRAKAYPNSSLNDLKQKVQCDATFGLSCYNKDQFPPICLDYEIRVQCCIFEPCVSLTTSIPTTYEHSTALSTKKGSTIEPTTSKETSSTAITVTNSTPYVPTSAPTRTDIRTNSTVPIITEQSETTTTERVVIKHYTSTAQSEGPQIMETTSVISTKITQISEKTPSKMSLLSTTINDRTSIFCNCHVNNSSFSPGDVIYNQTDEDGCNFYAICNKECKIDRFPGTCIVSTTPNKEPISTTPDKGCPPRKINETWFINNCTVATCHENNVITIKSVSCPPVQKPTCANNIPPVQVYSPDGCCYHYECQCVCIGWGDPHYITFDGTYYTFLDNCTYVLVQQINPRFDNFRVLIDNYFCGTKDGLSCPQSILIYYKDNEVVLTRILYNGVMTNRIRFNQNWVTPGFSMNGIFVTSAGINMIVDIPEIHAHISFSGMIFEINLPFSLFGYNTEGQCGTCSNNRTEDCRLPNGKITSDCSQMAYHWNATDNPYCNLPHPMPSLSTVSPSPTTACPHSSVCDVILSNIFAECHKIINPGPFHKGCLFDACRILNDSVACTSIQIYASMCTSNGICVDWRQGAGNHCPYNCPAGKIYNACGPAYPTTCENGKIPLVSKGFTEGCYCPSGTKLFNSFTDVCVEKCSCVGPDGMPKQPAETWTSNCQNCTCEETSLTVQCKPVQCEKHANISCNKEGFILVQTQNPNNTCCIQNQCSCDRRLCTNQVINCPLGFTSVPILLEGDCCFTYQCKPMNVCVSEGAVHQPGNPVAQKSGSCKECMCTNKKDTNTMLNLITCKSIFCNKDCSKGSKYEEVEGQCCGKCVEVACTIFMDAVTTIVIEPNKTFSINNCSYYECKKTNEQFVSTRISKECSVRSQDDCRQGYRFKELDDQCCGTCVQVDCITKLEDNSFKVLKPAETWTNNCQQCICEETSLTVQCKPVQCENPSNISCDKEGFILVQTPDPNQPCCSQNECSCDRSLCTNQVKNCPLGFTSDPVLLVGDCCFTYECKPLNVCVSEEAIYQPGSPVAQKSGSCKECMCTTEKDTNTMLNLITCKSISCNKDCLKGYKYEEVEDQCCGKCVQVACRIIMHAATTIVIEPNKTYSINNCSYYECNKTNEQFVSTRINKECSVRSQDDCRQGYRFKELDDQCCGTCVQVDCITKLEDNSFKVLKPAETWTNNCQQCICEETSLTVQCKPVQCEDPSNISCDKEGYILIQTSDPNQPCCSQNQCSCNKSLCTNQVKNCPLGFTSDSVLLEGDCCFTYECKPLNVCVSEEAMYQPGSPVAQKSGSCKECMCTTEKDTDTMLNLITCKSISCNKDCLKGYKYEEVEDQCCGKCVQVACTIIMDAATTIVIEPNKTYSINNCSYYECNKTNEQFVSTRINKECSVRSQDDCRQGYRFKEIDDQCCGTCVQVDCITKLEDNSFKVLKPAETWTNNCQQCICEETSLTVQCKPVQCENPTNISCDKEGYILIQTSDPNQPCCSQNKCICNRSLCTNQVLNCPLGFTSDPVLLEGDCCFKYECKPMNVCVSEESIYQPGNPVFQKSGSCKECMCTDEKDTNTMLNLITCKSISCDKECSKGYIYEEVEGECCGKCVQVACAIFMDAATTIVIEPSETYSVNNCSYYECKKTNEQFVATRINKECSVMSQDDCLQGYRFKKLDNQCCGTCEQVDCIIKLEDNSFKALKPEEIWIPPNEDCISYECHKVEDRFVTVTVKKNCSIQECDTGFEYKVKHGECCGECIKIACTMKMNDNTTITLQSGEKYIPQDDTCTTHTCTDTYDVITLKEICPDFDPTHCLEGTIKVSENGCCKTCDTVGCQVRKQSTHIQTKNCSSNQIVELTYCEGRCNTTSIYSADANAMEHKCSCCQETKTSERHVSLTCSDGTSSLYSYLYVEKCGCTSTQCENGSNTLKTSIVN</sequence>
<evidence type="ECO:0000256" key="1">
    <source>
        <dbReference type="ARBA" id="ARBA00004613"/>
    </source>
</evidence>
<feature type="compositionally biased region" description="Polar residues" evidence="9">
    <location>
        <begin position="40"/>
        <end position="62"/>
    </location>
</feature>
<accession>A0AAD1WWQ3</accession>
<dbReference type="InterPro" id="IPR014853">
    <property type="entry name" value="VWF/SSPO/ZAN-like_Cys-rich_dom"/>
</dbReference>
<evidence type="ECO:0000256" key="9">
    <source>
        <dbReference type="SAM" id="MobiDB-lite"/>
    </source>
</evidence>
<dbReference type="EMBL" id="OW240923">
    <property type="protein sequence ID" value="CAH2325381.1"/>
    <property type="molecule type" value="Genomic_DNA"/>
</dbReference>
<feature type="signal peptide" evidence="10">
    <location>
        <begin position="1"/>
        <end position="21"/>
    </location>
</feature>
<dbReference type="InterPro" id="IPR001007">
    <property type="entry name" value="VWF_dom"/>
</dbReference>
<evidence type="ECO:0000256" key="8">
    <source>
        <dbReference type="PROSITE-ProRule" id="PRU00039"/>
    </source>
</evidence>
<dbReference type="SMART" id="SM00041">
    <property type="entry name" value="CT"/>
    <property type="match status" value="1"/>
</dbReference>
<dbReference type="GO" id="GO:0005615">
    <property type="term" value="C:extracellular space"/>
    <property type="evidence" value="ECO:0007669"/>
    <property type="project" value="TreeGrafter"/>
</dbReference>
<organism evidence="14 15">
    <name type="scientific">Pelobates cultripes</name>
    <name type="common">Western spadefoot toad</name>
    <dbReference type="NCBI Taxonomy" id="61616"/>
    <lineage>
        <taxon>Eukaryota</taxon>
        <taxon>Metazoa</taxon>
        <taxon>Chordata</taxon>
        <taxon>Craniata</taxon>
        <taxon>Vertebrata</taxon>
        <taxon>Euteleostomi</taxon>
        <taxon>Amphibia</taxon>
        <taxon>Batrachia</taxon>
        <taxon>Anura</taxon>
        <taxon>Pelobatoidea</taxon>
        <taxon>Pelobatidae</taxon>
        <taxon>Pelobates</taxon>
    </lineage>
</organism>
<dbReference type="Pfam" id="PF13330">
    <property type="entry name" value="Mucin2_WxxW"/>
    <property type="match status" value="2"/>
</dbReference>
<reference evidence="14" key="1">
    <citation type="submission" date="2022-03" db="EMBL/GenBank/DDBJ databases">
        <authorList>
            <person name="Alioto T."/>
            <person name="Alioto T."/>
            <person name="Gomez Garrido J."/>
        </authorList>
    </citation>
    <scope>NUCLEOTIDE SEQUENCE</scope>
</reference>
<feature type="domain" description="VWFC" evidence="12">
    <location>
        <begin position="2558"/>
        <end position="2627"/>
    </location>
</feature>
<comment type="caution">
    <text evidence="8">Lacks conserved residue(s) required for the propagation of feature annotation.</text>
</comment>
<dbReference type="Pfam" id="PF00094">
    <property type="entry name" value="VWD"/>
    <property type="match status" value="4"/>
</dbReference>
<evidence type="ECO:0000256" key="5">
    <source>
        <dbReference type="ARBA" id="ARBA00023008"/>
    </source>
</evidence>
<evidence type="ECO:0000259" key="12">
    <source>
        <dbReference type="PROSITE" id="PS50184"/>
    </source>
</evidence>
<name>A0AAD1WWQ3_PELCU</name>
<dbReference type="SUPFAM" id="SSF57567">
    <property type="entry name" value="Serine protease inhibitors"/>
    <property type="match status" value="4"/>
</dbReference>
<feature type="disulfide bond" evidence="8">
    <location>
        <begin position="3391"/>
        <end position="3445"/>
    </location>
</feature>
<dbReference type="Gene3D" id="2.10.25.10">
    <property type="entry name" value="Laminin"/>
    <property type="match status" value="4"/>
</dbReference>
<dbReference type="GO" id="GO:0031012">
    <property type="term" value="C:extracellular matrix"/>
    <property type="evidence" value="ECO:0007669"/>
    <property type="project" value="TreeGrafter"/>
</dbReference>
<feature type="domain" description="VWFC" evidence="12">
    <location>
        <begin position="2816"/>
        <end position="2885"/>
    </location>
</feature>
<keyword evidence="6 8" id="KW-1015">Disulfide bond</keyword>
<dbReference type="PROSITE" id="PS50184">
    <property type="entry name" value="VWFC_2"/>
    <property type="match status" value="8"/>
</dbReference>
<keyword evidence="2" id="KW-0964">Secreted</keyword>
<feature type="chain" id="PRO_5042006992" evidence="10">
    <location>
        <begin position="22"/>
        <end position="3465"/>
    </location>
</feature>
<dbReference type="CDD" id="cd19941">
    <property type="entry name" value="TIL"/>
    <property type="match status" value="4"/>
</dbReference>
<evidence type="ECO:0000259" key="11">
    <source>
        <dbReference type="PROSITE" id="PS01225"/>
    </source>
</evidence>
<keyword evidence="3 10" id="KW-0732">Signal</keyword>
<dbReference type="InterPro" id="IPR001846">
    <property type="entry name" value="VWF_type-D"/>
</dbReference>
<feature type="domain" description="VWFC" evidence="12">
    <location>
        <begin position="3074"/>
        <end position="3143"/>
    </location>
</feature>
<feature type="disulfide bond" evidence="8">
    <location>
        <begin position="3395"/>
        <end position="3447"/>
    </location>
</feature>
<dbReference type="InterPro" id="IPR050780">
    <property type="entry name" value="Mucin_vWF_Thrombospondin_sf"/>
</dbReference>
<dbReference type="PANTHER" id="PTHR11339">
    <property type="entry name" value="EXTRACELLULAR MATRIX GLYCOPROTEIN RELATED"/>
    <property type="match status" value="1"/>
</dbReference>
<protein>
    <submittedName>
        <fullName evidence="14">Mucin-5B</fullName>
    </submittedName>
</protein>
<evidence type="ECO:0000256" key="3">
    <source>
        <dbReference type="ARBA" id="ARBA00022729"/>
    </source>
</evidence>
<dbReference type="SMART" id="SM00215">
    <property type="entry name" value="VWC_out"/>
    <property type="match status" value="3"/>
</dbReference>
<keyword evidence="7" id="KW-0325">Glycoprotein</keyword>
<gene>
    <name evidence="14" type="ORF">PECUL_23A055220</name>
</gene>
<evidence type="ECO:0000256" key="7">
    <source>
        <dbReference type="ARBA" id="ARBA00023180"/>
    </source>
</evidence>
<feature type="domain" description="CTCK" evidence="11">
    <location>
        <begin position="3358"/>
        <end position="3453"/>
    </location>
</feature>
<dbReference type="PANTHER" id="PTHR11339:SF408">
    <property type="entry name" value="MUCIN-5B"/>
    <property type="match status" value="1"/>
</dbReference>
<feature type="region of interest" description="Disordered" evidence="9">
    <location>
        <begin position="1624"/>
        <end position="1643"/>
    </location>
</feature>
<dbReference type="InterPro" id="IPR025155">
    <property type="entry name" value="WxxW_domain"/>
</dbReference>
<dbReference type="Pfam" id="PF08742">
    <property type="entry name" value="C8"/>
    <property type="match status" value="4"/>
</dbReference>
<feature type="domain" description="VWFC" evidence="12">
    <location>
        <begin position="2705"/>
        <end position="2778"/>
    </location>
</feature>
<dbReference type="SMART" id="SM00832">
    <property type="entry name" value="C8"/>
    <property type="match status" value="4"/>
</dbReference>
<dbReference type="SMART" id="SM00214">
    <property type="entry name" value="VWC"/>
    <property type="match status" value="10"/>
</dbReference>
<dbReference type="SMART" id="SM00216">
    <property type="entry name" value="VWD"/>
    <property type="match status" value="4"/>
</dbReference>
<feature type="region of interest" description="Disordered" evidence="9">
    <location>
        <begin position="1648"/>
        <end position="1667"/>
    </location>
</feature>
<keyword evidence="5" id="KW-0186">Copper</keyword>
<feature type="domain" description="VWFC" evidence="12">
    <location>
        <begin position="2191"/>
        <end position="2262"/>
    </location>
</feature>
<evidence type="ECO:0000313" key="14">
    <source>
        <dbReference type="EMBL" id="CAH2325381.1"/>
    </source>
</evidence>
<dbReference type="PROSITE" id="PS01225">
    <property type="entry name" value="CTCK_2"/>
    <property type="match status" value="1"/>
</dbReference>
<dbReference type="InterPro" id="IPR036084">
    <property type="entry name" value="Ser_inhib-like_sf"/>
</dbReference>
<dbReference type="PROSITE" id="PS51233">
    <property type="entry name" value="VWFD"/>
    <property type="match status" value="4"/>
</dbReference>
<comment type="subcellular location">
    <subcellularLocation>
        <location evidence="1">Secreted</location>
    </subcellularLocation>
</comment>
<feature type="domain" description="VWFD" evidence="13">
    <location>
        <begin position="102"/>
        <end position="272"/>
    </location>
</feature>
<feature type="domain" description="VWFD" evidence="13">
    <location>
        <begin position="1862"/>
        <end position="2044"/>
    </location>
</feature>
<evidence type="ECO:0000259" key="13">
    <source>
        <dbReference type="PROSITE" id="PS51233"/>
    </source>
</evidence>
<proteinExistence type="predicted"/>
<evidence type="ECO:0000256" key="10">
    <source>
        <dbReference type="SAM" id="SignalP"/>
    </source>
</evidence>
<evidence type="ECO:0000256" key="6">
    <source>
        <dbReference type="ARBA" id="ARBA00023157"/>
    </source>
</evidence>
<dbReference type="PROSITE" id="PS01185">
    <property type="entry name" value="CTCK_1"/>
    <property type="match status" value="1"/>
</dbReference>
<dbReference type="Pfam" id="PF25962">
    <property type="entry name" value="TIL_OTOGL_Mucin"/>
    <property type="match status" value="1"/>
</dbReference>
<dbReference type="FunFam" id="2.10.25.10:FF:000153">
    <property type="entry name" value="MUC5B isoform 1"/>
    <property type="match status" value="1"/>
</dbReference>
<dbReference type="Proteomes" id="UP001295444">
    <property type="component" value="Chromosome 12"/>
</dbReference>
<keyword evidence="15" id="KW-1185">Reference proteome</keyword>
<dbReference type="InterPro" id="IPR058753">
    <property type="entry name" value="TIL_OTOGL_Mucin"/>
</dbReference>